<dbReference type="PANTHER" id="PTHR19432">
    <property type="entry name" value="SUGAR TRANSPORTER"/>
    <property type="match status" value="1"/>
</dbReference>
<keyword evidence="3 6" id="KW-0812">Transmembrane</keyword>
<dbReference type="Proteomes" id="UP000509510">
    <property type="component" value="Chromosome V"/>
</dbReference>
<dbReference type="RefSeq" id="XP_035348888.1">
    <property type="nucleotide sequence ID" value="XM_035492995.1"/>
</dbReference>
<accession>A0A7H8R8H8</accession>
<feature type="transmembrane region" description="Helical" evidence="6">
    <location>
        <begin position="181"/>
        <end position="203"/>
    </location>
</feature>
<dbReference type="EMBL" id="CP055902">
    <property type="protein sequence ID" value="QKX62714.1"/>
    <property type="molecule type" value="Genomic_DNA"/>
</dbReference>
<dbReference type="Pfam" id="PF13347">
    <property type="entry name" value="MFS_2"/>
    <property type="match status" value="1"/>
</dbReference>
<protein>
    <recommendedName>
        <fullName evidence="9">Major facilitator superfamily (MFS) profile domain-containing protein</fullName>
    </recommendedName>
</protein>
<organism evidence="7 8">
    <name type="scientific">Talaromyces rugulosus</name>
    <name type="common">Penicillium rugulosum</name>
    <dbReference type="NCBI Taxonomy" id="121627"/>
    <lineage>
        <taxon>Eukaryota</taxon>
        <taxon>Fungi</taxon>
        <taxon>Dikarya</taxon>
        <taxon>Ascomycota</taxon>
        <taxon>Pezizomycotina</taxon>
        <taxon>Eurotiomycetes</taxon>
        <taxon>Eurotiomycetidae</taxon>
        <taxon>Eurotiales</taxon>
        <taxon>Trichocomaceae</taxon>
        <taxon>Talaromyces</taxon>
        <taxon>Talaromyces sect. Islandici</taxon>
    </lineage>
</organism>
<feature type="transmembrane region" description="Helical" evidence="6">
    <location>
        <begin position="38"/>
        <end position="58"/>
    </location>
</feature>
<proteinExistence type="predicted"/>
<feature type="transmembrane region" description="Helical" evidence="6">
    <location>
        <begin position="294"/>
        <end position="313"/>
    </location>
</feature>
<sequence>MEEQQRPHPALSTIGFGGTQAVFSLLSSQAVIHFTALGLHPAEITTVLLSGPVCGLIFQPFFGSRSDRHQSRWGRRRPFIVCGSLALIASMFLLAWADDIVAALMPRSEHRRAVLVALTALLAFSIFTAIQAVQVGLRAIVTDNSNNIAEQTEQNAWAGRHITAAAVLGTAAVFVDYGGGFVGASLLVSAYLAVTILLTCWINSEQPMDTHDRAPVHKVIREVSPQIRAVLIVQFFSWMGWFPFLYYAVTYVNSLAAPDSRIGHVTPLAYSTVSFLVSMLLPRNYANSRISKRTLWASSHAIFSLVMLGTLAVRSALGTVILFSVVGISWAISCQMPHSLIGDELVRLHREEKQLADSQGVIHGIHNVAICLPQIVAMLAMGLMWMAFESVAVDWVLRLSGVSALLAMGFAMRLEREGRVEDVSMGLLEGVDMEELDL</sequence>
<reference evidence="8" key="1">
    <citation type="submission" date="2020-06" db="EMBL/GenBank/DDBJ databases">
        <title>A chromosome-scale genome assembly of Talaromyces rugulosus W13939.</title>
        <authorList>
            <person name="Wang B."/>
            <person name="Guo L."/>
            <person name="Ye K."/>
            <person name="Wang L."/>
        </authorList>
    </citation>
    <scope>NUCLEOTIDE SEQUENCE [LARGE SCALE GENOMIC DNA]</scope>
    <source>
        <strain evidence="8">W13939</strain>
    </source>
</reference>
<feature type="transmembrane region" description="Helical" evidence="6">
    <location>
        <begin position="12"/>
        <end position="32"/>
    </location>
</feature>
<evidence type="ECO:0008006" key="9">
    <source>
        <dbReference type="Google" id="ProtNLM"/>
    </source>
</evidence>
<gene>
    <name evidence="7" type="ORF">TRUGW13939_09875</name>
</gene>
<dbReference type="OrthoDB" id="4540540at2759"/>
<dbReference type="GeneID" id="55997358"/>
<feature type="transmembrane region" description="Helical" evidence="6">
    <location>
        <begin position="319"/>
        <end position="341"/>
    </location>
</feature>
<evidence type="ECO:0000256" key="6">
    <source>
        <dbReference type="SAM" id="Phobius"/>
    </source>
</evidence>
<comment type="subcellular location">
    <subcellularLocation>
        <location evidence="1">Membrane</location>
        <topology evidence="1">Multi-pass membrane protein</topology>
    </subcellularLocation>
</comment>
<dbReference type="KEGG" id="trg:TRUGW13939_09875"/>
<feature type="transmembrane region" description="Helical" evidence="6">
    <location>
        <begin position="157"/>
        <end position="175"/>
    </location>
</feature>
<keyword evidence="5 6" id="KW-0472">Membrane</keyword>
<feature type="transmembrane region" description="Helical" evidence="6">
    <location>
        <begin position="361"/>
        <end position="383"/>
    </location>
</feature>
<feature type="transmembrane region" description="Helical" evidence="6">
    <location>
        <begin position="261"/>
        <end position="282"/>
    </location>
</feature>
<dbReference type="Gene3D" id="1.20.1250.20">
    <property type="entry name" value="MFS general substrate transporter like domains"/>
    <property type="match status" value="1"/>
</dbReference>
<keyword evidence="4 6" id="KW-1133">Transmembrane helix</keyword>
<evidence type="ECO:0000313" key="7">
    <source>
        <dbReference type="EMBL" id="QKX62714.1"/>
    </source>
</evidence>
<evidence type="ECO:0000256" key="1">
    <source>
        <dbReference type="ARBA" id="ARBA00004141"/>
    </source>
</evidence>
<dbReference type="GO" id="GO:0005886">
    <property type="term" value="C:plasma membrane"/>
    <property type="evidence" value="ECO:0007669"/>
    <property type="project" value="TreeGrafter"/>
</dbReference>
<evidence type="ECO:0000256" key="4">
    <source>
        <dbReference type="ARBA" id="ARBA00022989"/>
    </source>
</evidence>
<evidence type="ECO:0000256" key="5">
    <source>
        <dbReference type="ARBA" id="ARBA00023136"/>
    </source>
</evidence>
<feature type="transmembrane region" description="Helical" evidence="6">
    <location>
        <begin position="79"/>
        <end position="97"/>
    </location>
</feature>
<dbReference type="SUPFAM" id="SSF103473">
    <property type="entry name" value="MFS general substrate transporter"/>
    <property type="match status" value="1"/>
</dbReference>
<feature type="transmembrane region" description="Helical" evidence="6">
    <location>
        <begin position="113"/>
        <end position="137"/>
    </location>
</feature>
<evidence type="ECO:0000313" key="8">
    <source>
        <dbReference type="Proteomes" id="UP000509510"/>
    </source>
</evidence>
<evidence type="ECO:0000256" key="3">
    <source>
        <dbReference type="ARBA" id="ARBA00022692"/>
    </source>
</evidence>
<keyword evidence="2" id="KW-0813">Transport</keyword>
<feature type="transmembrane region" description="Helical" evidence="6">
    <location>
        <begin position="227"/>
        <end position="249"/>
    </location>
</feature>
<name>A0A7H8R8H8_TALRU</name>
<dbReference type="GO" id="GO:0008506">
    <property type="term" value="F:sucrose:proton symporter activity"/>
    <property type="evidence" value="ECO:0007669"/>
    <property type="project" value="TreeGrafter"/>
</dbReference>
<keyword evidence="8" id="KW-1185">Reference proteome</keyword>
<dbReference type="AlphaFoldDB" id="A0A7H8R8H8"/>
<dbReference type="InterPro" id="IPR036259">
    <property type="entry name" value="MFS_trans_sf"/>
</dbReference>
<evidence type="ECO:0000256" key="2">
    <source>
        <dbReference type="ARBA" id="ARBA00022448"/>
    </source>
</evidence>
<feature type="transmembrane region" description="Helical" evidence="6">
    <location>
        <begin position="395"/>
        <end position="414"/>
    </location>
</feature>
<dbReference type="PANTHER" id="PTHR19432:SF35">
    <property type="entry name" value="SOLUTE CARRIER FAMILY 45 MEMBER 3 ISOFORM X1"/>
    <property type="match status" value="1"/>
</dbReference>